<dbReference type="PANTHER" id="PTHR10424:SF80">
    <property type="entry name" value="ENVELOPE GLYCOPROTEIN"/>
    <property type="match status" value="1"/>
</dbReference>
<dbReference type="Ensembl" id="ENSONIT00000074926.1">
    <property type="protein sequence ID" value="ENSONIP00000074306.1"/>
    <property type="gene ID" value="ENSONIG00000038927.1"/>
</dbReference>
<name>A0A669EN40_ORENI</name>
<accession>A0A669EN40</accession>
<reference evidence="1" key="2">
    <citation type="submission" date="2025-08" db="UniProtKB">
        <authorList>
            <consortium name="Ensembl"/>
        </authorList>
    </citation>
    <scope>IDENTIFICATION</scope>
</reference>
<proteinExistence type="predicted"/>
<organism evidence="1 2">
    <name type="scientific">Oreochromis niloticus</name>
    <name type="common">Nile tilapia</name>
    <name type="synonym">Tilapia nilotica</name>
    <dbReference type="NCBI Taxonomy" id="8128"/>
    <lineage>
        <taxon>Eukaryota</taxon>
        <taxon>Metazoa</taxon>
        <taxon>Chordata</taxon>
        <taxon>Craniata</taxon>
        <taxon>Vertebrata</taxon>
        <taxon>Euteleostomi</taxon>
        <taxon>Actinopterygii</taxon>
        <taxon>Neopterygii</taxon>
        <taxon>Teleostei</taxon>
        <taxon>Neoteleostei</taxon>
        <taxon>Acanthomorphata</taxon>
        <taxon>Ovalentaria</taxon>
        <taxon>Cichlomorphae</taxon>
        <taxon>Cichliformes</taxon>
        <taxon>Cichlidae</taxon>
        <taxon>African cichlids</taxon>
        <taxon>Pseudocrenilabrinae</taxon>
        <taxon>Oreochromini</taxon>
        <taxon>Oreochromis</taxon>
    </lineage>
</organism>
<dbReference type="Proteomes" id="UP000005207">
    <property type="component" value="Linkage group LG3"/>
</dbReference>
<dbReference type="InterPro" id="IPR018154">
    <property type="entry name" value="TLV/ENV_coat_polyprotein"/>
</dbReference>
<keyword evidence="2" id="KW-1185">Reference proteome</keyword>
<reference evidence="2" key="1">
    <citation type="submission" date="2012-01" db="EMBL/GenBank/DDBJ databases">
        <title>The Genome Sequence of Oreochromis niloticus (Nile Tilapia).</title>
        <authorList>
            <consortium name="Broad Institute Genome Assembly Team"/>
            <consortium name="Broad Institute Sequencing Platform"/>
            <person name="Di Palma F."/>
            <person name="Johnson J."/>
            <person name="Lander E.S."/>
            <person name="Lindblad-Toh K."/>
        </authorList>
    </citation>
    <scope>NUCLEOTIDE SEQUENCE [LARGE SCALE GENOMIC DNA]</scope>
</reference>
<dbReference type="InParanoid" id="A0A669EN40"/>
<evidence type="ECO:0000313" key="1">
    <source>
        <dbReference type="Ensembl" id="ENSONIP00000074306.1"/>
    </source>
</evidence>
<reference evidence="1" key="3">
    <citation type="submission" date="2025-09" db="UniProtKB">
        <authorList>
            <consortium name="Ensembl"/>
        </authorList>
    </citation>
    <scope>IDENTIFICATION</scope>
</reference>
<evidence type="ECO:0000313" key="2">
    <source>
        <dbReference type="Proteomes" id="UP000005207"/>
    </source>
</evidence>
<protein>
    <submittedName>
        <fullName evidence="1">Uncharacterized protein</fullName>
    </submittedName>
</protein>
<dbReference type="AlphaFoldDB" id="A0A669EN40"/>
<dbReference type="GeneTree" id="ENSGT00530000064449"/>
<dbReference type="PANTHER" id="PTHR10424">
    <property type="entry name" value="VIRAL ENVELOPE PROTEIN"/>
    <property type="match status" value="1"/>
</dbReference>
<sequence length="384" mass="42741">MLRANLVDAKSKLLPGSSITILTDQMVTLGTVAQKEQEPKERLLVTTDYTRLKPQDLIERAIGFKDSNLWLDWVAQNAREQHVSDCVACASARPRLFTEPAPLYLEDKWGYECMLQLTRSPVTTGNCTLLSRLFPPVSKQTTVGPFMPKQDNYTCFKFSTDNEKYKVGEIDPTWCAVTLTGRTTNNVSDSSTIIGTWSRSGLYYYCGEDTLLVRVPMGSVGTCAMVRLGAPLMLIGNQVKAIPQHNTRTLATRGKRHILAKRGTQGTHAYDPRLNSPTWIDSIGVPRGVPDEYKLVNPVAAGFESIFLWVTPNKSVDRINYVHCNLLRLSNLTRDAMMGFAEQLGPSLLMGNRMALNMRREACAPYSETCAALLSLIILPQMAQ</sequence>